<dbReference type="InterPro" id="IPR043502">
    <property type="entry name" value="DNA/RNA_pol_sf"/>
</dbReference>
<dbReference type="GO" id="GO:0003676">
    <property type="term" value="F:nucleic acid binding"/>
    <property type="evidence" value="ECO:0007669"/>
    <property type="project" value="InterPro"/>
</dbReference>
<evidence type="ECO:0000313" key="4">
    <source>
        <dbReference type="Proteomes" id="UP000499080"/>
    </source>
</evidence>
<feature type="domain" description="C2H2-type" evidence="2">
    <location>
        <begin position="267"/>
        <end position="294"/>
    </location>
</feature>
<reference evidence="3 4" key="1">
    <citation type="journal article" date="2019" name="Sci. Rep.">
        <title>Orb-weaving spider Araneus ventricosus genome elucidates the spidroin gene catalogue.</title>
        <authorList>
            <person name="Kono N."/>
            <person name="Nakamura H."/>
            <person name="Ohtoshi R."/>
            <person name="Moran D.A.P."/>
            <person name="Shinohara A."/>
            <person name="Yoshida Y."/>
            <person name="Fujiwara M."/>
            <person name="Mori M."/>
            <person name="Tomita M."/>
            <person name="Arakawa K."/>
        </authorList>
    </citation>
    <scope>NUCLEOTIDE SEQUENCE [LARGE SCALE GENOMIC DNA]</scope>
</reference>
<name>A0A4Y2HQ69_ARAVE</name>
<keyword evidence="1" id="KW-0863">Zinc-finger</keyword>
<dbReference type="AlphaFoldDB" id="A0A4Y2HQ69"/>
<dbReference type="Gene3D" id="3.90.1600.10">
    <property type="entry name" value="Palm domain of DNA polymerase"/>
    <property type="match status" value="1"/>
</dbReference>
<keyword evidence="1" id="KW-0862">Zinc</keyword>
<evidence type="ECO:0000313" key="3">
    <source>
        <dbReference type="EMBL" id="GBM67547.1"/>
    </source>
</evidence>
<dbReference type="SUPFAM" id="SSF54060">
    <property type="entry name" value="His-Me finger endonucleases"/>
    <property type="match status" value="1"/>
</dbReference>
<dbReference type="InterPro" id="IPR013087">
    <property type="entry name" value="Znf_C2H2_type"/>
</dbReference>
<dbReference type="InterPro" id="IPR044925">
    <property type="entry name" value="His-Me_finger_sf"/>
</dbReference>
<dbReference type="PANTHER" id="PTHR31511:SF12">
    <property type="entry name" value="RHO TERMINATION FACTOR N-TERMINAL DOMAIN-CONTAINING PROTEIN"/>
    <property type="match status" value="1"/>
</dbReference>
<comment type="caution">
    <text evidence="3">The sequence shown here is derived from an EMBL/GenBank/DDBJ whole genome shotgun (WGS) entry which is preliminary data.</text>
</comment>
<evidence type="ECO:0000256" key="1">
    <source>
        <dbReference type="PROSITE-ProRule" id="PRU00042"/>
    </source>
</evidence>
<dbReference type="SUPFAM" id="SSF56672">
    <property type="entry name" value="DNA/RNA polymerases"/>
    <property type="match status" value="1"/>
</dbReference>
<keyword evidence="1" id="KW-0479">Metal-binding</keyword>
<sequence>MINFENYRSSFRGYTRTLRALVNYIDPHELYNDVRTVIYDILNTDIVLRLRLIICLSIVFSKWNEQGEETTCTFYFCSTAFRILSNLEIYPTIDAAFSKIFISIENFVRNGSGWQIKSISSIDLHLGQYRVFRGGCKNVCLPSKIKNKKAVLNIKCADNKCFLYSIAAKLYPSKFHGERAVKYRRYLKYFRIGNIKFPTPISKVAQFETLNNLRINVYGWEENEIFPMYVSKQTKEYTCIDLLYYEKHFFLIKNFNRLMNQKNGTHFYCRKCLSGFSRRDTLILHKVLCQEMKPQRVSMPKNTTLKFTNLAKMLYHPFCIFADFESLTKKAHTVLPSSSTSYSAIIERHEAISYTIIVTDVGDEIVFHEYFVGENVIQQFLDTLKYLSQKLLKKMRDIAPMIENPDSTYDSTICHICKQKFKLGEIRVRDHCHFGEGYIRGLGHQSCNLNYRATYFIPVIIHNARNYDTHLILKNLPADFAKIINIIPINMEKFTMFSLDALKFLDSYQFLDSSLDVLVNNLKTSNHAFKIFEKFFGNNRNKHLLKQKGIFPYSYFDSIDKLKEKQLPARAAFFNVLTNMPITETEYNHAQLVFQNFKCKTLADYLELYQNVDTIMLAEVFISFRRTAMQYYELDPVHFVTSAELTWNAGLKFTKVELQLLSNVNDYIWFESQMRGGICFLGKRYEKANNPYISDTYNDSKPHKYILALDANNLYGYVMSQSLPVGNFSWLTSEEIQNFNIFEYDENSDVGFILEVDMHCPENLHQKTNDLPFAVEHLKITFEMLSPYAKKLCERFNLKHTFPCKKLTPNFYPKKNYITHYLNLQFYIKDGIIVDKIHKILSFKQIPWLKDYIHFNNEKRKAATDEFTRSFCKKLNNSFFGRLMLNQRKKISVLGSVTEKDCKKNLSSPLLDYFEPVNENLTLFKMRKPNLILDKPIYGGFCILELSKLHMYKLYYSNFKNVYKSKCELLYMDTDSLYISVETDDVFLDMKTSLNNIFDLSNYPKNHFLFDDSNRGRLGYLKSEAVQPIREFVGLKAKMYAFSYGDTCKKTAKGVKKSSLKNFTFESYKNVLLEESSIRQPQCSIVSKKHEVHTVIQNKIGLSAFYDKKYLADGGIYSLAYGHYQIENEDDDG</sequence>
<dbReference type="PANTHER" id="PTHR31511">
    <property type="entry name" value="PROTEIN CBG23764"/>
    <property type="match status" value="1"/>
</dbReference>
<gene>
    <name evidence="3" type="ORF">AVEN_73682_1</name>
</gene>
<organism evidence="3 4">
    <name type="scientific">Araneus ventricosus</name>
    <name type="common">Orbweaver spider</name>
    <name type="synonym">Epeira ventricosa</name>
    <dbReference type="NCBI Taxonomy" id="182803"/>
    <lineage>
        <taxon>Eukaryota</taxon>
        <taxon>Metazoa</taxon>
        <taxon>Ecdysozoa</taxon>
        <taxon>Arthropoda</taxon>
        <taxon>Chelicerata</taxon>
        <taxon>Arachnida</taxon>
        <taxon>Araneae</taxon>
        <taxon>Araneomorphae</taxon>
        <taxon>Entelegynae</taxon>
        <taxon>Araneoidea</taxon>
        <taxon>Araneidae</taxon>
        <taxon>Araneus</taxon>
    </lineage>
</organism>
<dbReference type="GO" id="GO:0008270">
    <property type="term" value="F:zinc ion binding"/>
    <property type="evidence" value="ECO:0007669"/>
    <property type="project" value="UniProtKB-KW"/>
</dbReference>
<dbReference type="GO" id="GO:0000166">
    <property type="term" value="F:nucleotide binding"/>
    <property type="evidence" value="ECO:0007669"/>
    <property type="project" value="InterPro"/>
</dbReference>
<dbReference type="EMBL" id="BGPR01002090">
    <property type="protein sequence ID" value="GBM67547.1"/>
    <property type="molecule type" value="Genomic_DNA"/>
</dbReference>
<protein>
    <recommendedName>
        <fullName evidence="2">C2H2-type domain-containing protein</fullName>
    </recommendedName>
</protein>
<evidence type="ECO:0000259" key="2">
    <source>
        <dbReference type="PROSITE" id="PS50157"/>
    </source>
</evidence>
<dbReference type="InterPro" id="IPR023211">
    <property type="entry name" value="DNA_pol_palm_dom_sf"/>
</dbReference>
<accession>A0A4Y2HQ69</accession>
<dbReference type="Proteomes" id="UP000499080">
    <property type="component" value="Unassembled WGS sequence"/>
</dbReference>
<dbReference type="GO" id="GO:0071897">
    <property type="term" value="P:DNA biosynthetic process"/>
    <property type="evidence" value="ECO:0007669"/>
    <property type="project" value="UniProtKB-ARBA"/>
</dbReference>
<dbReference type="OrthoDB" id="6423399at2759"/>
<proteinExistence type="predicted"/>
<dbReference type="PROSITE" id="PS50157">
    <property type="entry name" value="ZINC_FINGER_C2H2_2"/>
    <property type="match status" value="1"/>
</dbReference>
<keyword evidence="4" id="KW-1185">Reference proteome</keyword>
<dbReference type="InterPro" id="IPR017964">
    <property type="entry name" value="DNA-dir_DNA_pol_B_CS"/>
</dbReference>
<dbReference type="PROSITE" id="PS00116">
    <property type="entry name" value="DNA_POLYMERASE_B"/>
    <property type="match status" value="1"/>
</dbReference>